<name>A0AAI9TCZ5_PENTH</name>
<comment type="caution">
    <text evidence="1">The sequence shown here is derived from an EMBL/GenBank/DDBJ whole genome shotgun (WGS) entry which is preliminary data.</text>
</comment>
<dbReference type="AlphaFoldDB" id="A0AAI9TCZ5"/>
<accession>A0AAI9TCZ5</accession>
<evidence type="ECO:0000313" key="1">
    <source>
        <dbReference type="EMBL" id="KAJ9485047.1"/>
    </source>
</evidence>
<dbReference type="EMBL" id="LACB01000291">
    <property type="protein sequence ID" value="KAJ9485047.1"/>
    <property type="molecule type" value="Genomic_DNA"/>
</dbReference>
<protein>
    <submittedName>
        <fullName evidence="1">Uncharacterized protein</fullName>
    </submittedName>
</protein>
<keyword evidence="2" id="KW-1185">Reference proteome</keyword>
<organism evidence="1 2">
    <name type="scientific">Penicillium thymicola</name>
    <dbReference type="NCBI Taxonomy" id="293382"/>
    <lineage>
        <taxon>Eukaryota</taxon>
        <taxon>Fungi</taxon>
        <taxon>Dikarya</taxon>
        <taxon>Ascomycota</taxon>
        <taxon>Pezizomycotina</taxon>
        <taxon>Eurotiomycetes</taxon>
        <taxon>Eurotiomycetidae</taxon>
        <taxon>Eurotiales</taxon>
        <taxon>Aspergillaceae</taxon>
        <taxon>Penicillium</taxon>
    </lineage>
</organism>
<gene>
    <name evidence="1" type="ORF">VN97_g8311</name>
</gene>
<sequence length="73" mass="8604">MWTRSGVKKEKEEKEELECTLSSLIDLALYIPDFRPRSRFSRSGCRRFMRALRVLLTEYLTAQGDYSVSTYFA</sequence>
<evidence type="ECO:0000313" key="2">
    <source>
        <dbReference type="Proteomes" id="UP001227192"/>
    </source>
</evidence>
<proteinExistence type="predicted"/>
<dbReference type="Proteomes" id="UP001227192">
    <property type="component" value="Unassembled WGS sequence"/>
</dbReference>
<reference evidence="1" key="1">
    <citation type="submission" date="2015-06" db="EMBL/GenBank/DDBJ databases">
        <authorList>
            <person name="Nguyen H."/>
        </authorList>
    </citation>
    <scope>NUCLEOTIDE SEQUENCE</scope>
    <source>
        <strain evidence="1">DAOM 180753</strain>
    </source>
</reference>
<reference evidence="1" key="2">
    <citation type="journal article" date="2016" name="Fungal Biol.">
        <title>Ochratoxin A production by Penicillium thymicola.</title>
        <authorList>
            <person name="Nguyen H.D.T."/>
            <person name="McMullin D.R."/>
            <person name="Ponomareva E."/>
            <person name="Riley R."/>
            <person name="Pomraning K.R."/>
            <person name="Baker S.E."/>
            <person name="Seifert K.A."/>
        </authorList>
    </citation>
    <scope>NUCLEOTIDE SEQUENCE</scope>
    <source>
        <strain evidence="1">DAOM 180753</strain>
    </source>
</reference>